<evidence type="ECO:0008006" key="11">
    <source>
        <dbReference type="Google" id="ProtNLM"/>
    </source>
</evidence>
<reference evidence="9" key="1">
    <citation type="submission" date="2022-03" db="EMBL/GenBank/DDBJ databases">
        <authorList>
            <person name="Martin H S."/>
        </authorList>
    </citation>
    <scope>NUCLEOTIDE SEQUENCE</scope>
</reference>
<dbReference type="PANTHER" id="PTHR21421:SF29">
    <property type="entry name" value="GUSTATORY RECEPTOR 5A FOR TREHALOSE-RELATED"/>
    <property type="match status" value="1"/>
</dbReference>
<keyword evidence="5 8" id="KW-1133">Transmembrane helix</keyword>
<feature type="transmembrane region" description="Helical" evidence="8">
    <location>
        <begin position="318"/>
        <end position="337"/>
    </location>
</feature>
<name>A0ABN8J0V1_9NEOP</name>
<sequence>MLRKSMVSRDLYNQRTATFQSAMKLSIAIGQCFGLNPVIGISNIDATKVRFTFFSARCLYTIFSIMGQATMLFICILKFLRDTDTSLTSNTSLAFYSSNFMTTVLFLRMATKWPRLCLQISMTEATSPNIDMTLVKKCNMTCILVLTLALVEHILSDLSGLAAVIDCEPEKNVYEAFVKRSFPWVYVFLTYNHFIGFLSQFINIQSTFTWSFADLFIICISFYLISRLEQVNLKIVENRGKNMSQHFWRTVREDYTRAATLVRRVDEVIGAIIFISFANNLFFICLQLYNTLKDGIKATPLCREQDIRPLHGYEQATYFMYSFIFLVMRSLAVSLIASRVYACSRKPAVSLYEVSSSAYCVEIRRFLDQIHGDTVALSGLQFFNIKKGLVLSIAGTIVTYELVLLQFTGVTPTSSPPAAD</sequence>
<evidence type="ECO:0000256" key="1">
    <source>
        <dbReference type="ARBA" id="ARBA00004651"/>
    </source>
</evidence>
<evidence type="ECO:0000256" key="5">
    <source>
        <dbReference type="ARBA" id="ARBA00022989"/>
    </source>
</evidence>
<keyword evidence="6 8" id="KW-0472">Membrane</keyword>
<accession>A0ABN8J0V1</accession>
<evidence type="ECO:0000256" key="6">
    <source>
        <dbReference type="ARBA" id="ARBA00023136"/>
    </source>
</evidence>
<evidence type="ECO:0000256" key="3">
    <source>
        <dbReference type="ARBA" id="ARBA00022475"/>
    </source>
</evidence>
<evidence type="ECO:0000256" key="4">
    <source>
        <dbReference type="ARBA" id="ARBA00022692"/>
    </source>
</evidence>
<feature type="transmembrane region" description="Helical" evidence="8">
    <location>
        <begin position="388"/>
        <end position="407"/>
    </location>
</feature>
<feature type="non-terminal residue" evidence="9">
    <location>
        <position position="1"/>
    </location>
</feature>
<evidence type="ECO:0000256" key="7">
    <source>
        <dbReference type="ARBA" id="ARBA00023170"/>
    </source>
</evidence>
<evidence type="ECO:0000256" key="2">
    <source>
        <dbReference type="ARBA" id="ARBA00005327"/>
    </source>
</evidence>
<dbReference type="InterPro" id="IPR009318">
    <property type="entry name" value="Gustatory_rcpt"/>
</dbReference>
<dbReference type="EMBL" id="OW152817">
    <property type="protein sequence ID" value="CAH2068997.1"/>
    <property type="molecule type" value="Genomic_DNA"/>
</dbReference>
<gene>
    <name evidence="9" type="ORF">IPOD504_LOCUS14675</name>
</gene>
<evidence type="ECO:0000256" key="8">
    <source>
        <dbReference type="SAM" id="Phobius"/>
    </source>
</evidence>
<dbReference type="Proteomes" id="UP000837857">
    <property type="component" value="Chromosome 5"/>
</dbReference>
<feature type="transmembrane region" description="Helical" evidence="8">
    <location>
        <begin position="184"/>
        <end position="202"/>
    </location>
</feature>
<dbReference type="PIRSF" id="PIRSF038981">
    <property type="entry name" value="GRP"/>
    <property type="match status" value="1"/>
</dbReference>
<comment type="subcellular location">
    <subcellularLocation>
        <location evidence="1">Cell membrane</location>
        <topology evidence="1">Multi-pass membrane protein</topology>
    </subcellularLocation>
</comment>
<feature type="transmembrane region" description="Helical" evidence="8">
    <location>
        <begin position="208"/>
        <end position="225"/>
    </location>
</feature>
<dbReference type="PANTHER" id="PTHR21421">
    <property type="entry name" value="GUSTATORY RECEPTOR"/>
    <property type="match status" value="1"/>
</dbReference>
<keyword evidence="3" id="KW-1003">Cell membrane</keyword>
<organism evidence="9 10">
    <name type="scientific">Iphiclides podalirius</name>
    <name type="common">scarce swallowtail</name>
    <dbReference type="NCBI Taxonomy" id="110791"/>
    <lineage>
        <taxon>Eukaryota</taxon>
        <taxon>Metazoa</taxon>
        <taxon>Ecdysozoa</taxon>
        <taxon>Arthropoda</taxon>
        <taxon>Hexapoda</taxon>
        <taxon>Insecta</taxon>
        <taxon>Pterygota</taxon>
        <taxon>Neoptera</taxon>
        <taxon>Endopterygota</taxon>
        <taxon>Lepidoptera</taxon>
        <taxon>Glossata</taxon>
        <taxon>Ditrysia</taxon>
        <taxon>Papilionoidea</taxon>
        <taxon>Papilionidae</taxon>
        <taxon>Papilioninae</taxon>
        <taxon>Iphiclides</taxon>
    </lineage>
</organism>
<evidence type="ECO:0000313" key="9">
    <source>
        <dbReference type="EMBL" id="CAH2068997.1"/>
    </source>
</evidence>
<feature type="transmembrane region" description="Helical" evidence="8">
    <location>
        <begin position="58"/>
        <end position="81"/>
    </location>
</feature>
<keyword evidence="4 8" id="KW-0812">Transmembrane</keyword>
<comment type="similarity">
    <text evidence="2">Belongs to the insect chemoreceptor superfamily. Gustatory receptor (GR) family. Gr5a subfamily.</text>
</comment>
<proteinExistence type="inferred from homology"/>
<keyword evidence="10" id="KW-1185">Reference proteome</keyword>
<keyword evidence="7" id="KW-0675">Receptor</keyword>
<feature type="transmembrane region" description="Helical" evidence="8">
    <location>
        <begin position="93"/>
        <end position="111"/>
    </location>
</feature>
<dbReference type="Pfam" id="PF06151">
    <property type="entry name" value="Trehalose_recp"/>
    <property type="match status" value="1"/>
</dbReference>
<feature type="transmembrane region" description="Helical" evidence="8">
    <location>
        <begin position="268"/>
        <end position="289"/>
    </location>
</feature>
<evidence type="ECO:0000313" key="10">
    <source>
        <dbReference type="Proteomes" id="UP000837857"/>
    </source>
</evidence>
<protein>
    <recommendedName>
        <fullName evidence="11">Gustatory receptor</fullName>
    </recommendedName>
</protein>